<feature type="compositionally biased region" description="Basic and acidic residues" evidence="1">
    <location>
        <begin position="91"/>
        <end position="108"/>
    </location>
</feature>
<name>A0AA40AT05_9PEZI</name>
<evidence type="ECO:0000256" key="1">
    <source>
        <dbReference type="SAM" id="MobiDB-lite"/>
    </source>
</evidence>
<evidence type="ECO:0000313" key="2">
    <source>
        <dbReference type="EMBL" id="KAK0721424.1"/>
    </source>
</evidence>
<dbReference type="AlphaFoldDB" id="A0AA40AT05"/>
<comment type="caution">
    <text evidence="2">The sequence shown here is derived from an EMBL/GenBank/DDBJ whole genome shotgun (WGS) entry which is preliminary data.</text>
</comment>
<sequence>MLIFIGHFGSTCSRELPKCAACKPWPAPCNYARQFPDSAAASSSTTLEPAGNNNVDSSLPARLGRIEATLQTLTAAVTRLLAVSEAENPELEPKLAKPDEADKTDEMSPSKPTPAIITPPAISSLDEANAHLGSILTNNQPSPDNDHDLALQNLNDLTSALTSFRLDVSLDLTPSDSREYIIPDLQTGHLIIVSKFTPLTLFASTFFTPPSSPPCYTPSSSPSLPPFQAG</sequence>
<gene>
    <name evidence="2" type="ORF">B0T21DRAFT_453767</name>
</gene>
<feature type="region of interest" description="Disordered" evidence="1">
    <location>
        <begin position="86"/>
        <end position="115"/>
    </location>
</feature>
<organism evidence="2 3">
    <name type="scientific">Apiosordaria backusii</name>
    <dbReference type="NCBI Taxonomy" id="314023"/>
    <lineage>
        <taxon>Eukaryota</taxon>
        <taxon>Fungi</taxon>
        <taxon>Dikarya</taxon>
        <taxon>Ascomycota</taxon>
        <taxon>Pezizomycotina</taxon>
        <taxon>Sordariomycetes</taxon>
        <taxon>Sordariomycetidae</taxon>
        <taxon>Sordariales</taxon>
        <taxon>Lasiosphaeriaceae</taxon>
        <taxon>Apiosordaria</taxon>
    </lineage>
</organism>
<accession>A0AA40AT05</accession>
<proteinExistence type="predicted"/>
<dbReference type="EMBL" id="JAUKTV010000012">
    <property type="protein sequence ID" value="KAK0721424.1"/>
    <property type="molecule type" value="Genomic_DNA"/>
</dbReference>
<evidence type="ECO:0000313" key="3">
    <source>
        <dbReference type="Proteomes" id="UP001172159"/>
    </source>
</evidence>
<keyword evidence="3" id="KW-1185">Reference proteome</keyword>
<protein>
    <submittedName>
        <fullName evidence="2">Uncharacterized protein</fullName>
    </submittedName>
</protein>
<reference evidence="2" key="1">
    <citation type="submission" date="2023-06" db="EMBL/GenBank/DDBJ databases">
        <title>Genome-scale phylogeny and comparative genomics of the fungal order Sordariales.</title>
        <authorList>
            <consortium name="Lawrence Berkeley National Laboratory"/>
            <person name="Hensen N."/>
            <person name="Bonometti L."/>
            <person name="Westerberg I."/>
            <person name="Brannstrom I.O."/>
            <person name="Guillou S."/>
            <person name="Cros-Aarteil S."/>
            <person name="Calhoun S."/>
            <person name="Haridas S."/>
            <person name="Kuo A."/>
            <person name="Mondo S."/>
            <person name="Pangilinan J."/>
            <person name="Riley R."/>
            <person name="Labutti K."/>
            <person name="Andreopoulos B."/>
            <person name="Lipzen A."/>
            <person name="Chen C."/>
            <person name="Yanf M."/>
            <person name="Daum C."/>
            <person name="Ng V."/>
            <person name="Clum A."/>
            <person name="Steindorff A."/>
            <person name="Ohm R."/>
            <person name="Martin F."/>
            <person name="Silar P."/>
            <person name="Natvig D."/>
            <person name="Lalanne C."/>
            <person name="Gautier V."/>
            <person name="Ament-Velasquez S.L."/>
            <person name="Kruys A."/>
            <person name="Hutchinson M.I."/>
            <person name="Powell A.J."/>
            <person name="Barry K."/>
            <person name="Miller A.N."/>
            <person name="Grigoriev I.V."/>
            <person name="Debuchy R."/>
            <person name="Gladieux P."/>
            <person name="Thoren M.H."/>
            <person name="Johannesson H."/>
        </authorList>
    </citation>
    <scope>NUCLEOTIDE SEQUENCE</scope>
    <source>
        <strain evidence="2">CBS 540.89</strain>
    </source>
</reference>
<dbReference type="Proteomes" id="UP001172159">
    <property type="component" value="Unassembled WGS sequence"/>
</dbReference>